<evidence type="ECO:0008006" key="4">
    <source>
        <dbReference type="Google" id="ProtNLM"/>
    </source>
</evidence>
<accession>A0A2N1UNU5</accession>
<dbReference type="Gene3D" id="2.60.40.10">
    <property type="entry name" value="Immunoglobulins"/>
    <property type="match status" value="2"/>
</dbReference>
<feature type="region of interest" description="Disordered" evidence="1">
    <location>
        <begin position="169"/>
        <end position="188"/>
    </location>
</feature>
<evidence type="ECO:0000256" key="1">
    <source>
        <dbReference type="SAM" id="MobiDB-lite"/>
    </source>
</evidence>
<organism evidence="2 3">
    <name type="scientific">Candidatus Kuenenbacteria bacterium HGW-Kuenenbacteria-1</name>
    <dbReference type="NCBI Taxonomy" id="2013812"/>
    <lineage>
        <taxon>Bacteria</taxon>
        <taxon>Candidatus Kueneniibacteriota</taxon>
    </lineage>
</organism>
<proteinExistence type="predicted"/>
<sequence length="299" mass="34771">MFKKIFLLFILILIPITLTGCISINIGKNEEKINKKNIPNESNESNESKKSKIPLFLYSWFSELEQPIDQRVAFQYKAIPRHPKFPPSPTNINVTDPNIGTILNISWINPKEIIFKNIRIYRAIEKNKLGELIVTLDGKTTFFQDKEVQRNIYYYYTVRSVVSWVDPNDPKNVKDQESDNIDQKSSRAIDKIPPFPPKDIQIITGQESSSLLIKWINPVDEDFDHVQIYRSEMPNKIGMLIGSNIKNLSFQDRELKDNFSYYYILTAVDKSGNESLIKLIDTGKKDPFRSFDKEKEEIK</sequence>
<gene>
    <name evidence="2" type="ORF">CVV26_01385</name>
</gene>
<evidence type="ECO:0000313" key="3">
    <source>
        <dbReference type="Proteomes" id="UP000233414"/>
    </source>
</evidence>
<protein>
    <recommendedName>
        <fullName evidence="4">Fibronectin type-III domain-containing protein</fullName>
    </recommendedName>
</protein>
<dbReference type="InterPro" id="IPR036116">
    <property type="entry name" value="FN3_sf"/>
</dbReference>
<name>A0A2N1UNU5_9BACT</name>
<evidence type="ECO:0000313" key="2">
    <source>
        <dbReference type="EMBL" id="PKL72463.1"/>
    </source>
</evidence>
<dbReference type="AlphaFoldDB" id="A0A2N1UNU5"/>
<dbReference type="InterPro" id="IPR013783">
    <property type="entry name" value="Ig-like_fold"/>
</dbReference>
<reference evidence="2 3" key="1">
    <citation type="journal article" date="2017" name="ISME J.">
        <title>Potential for microbial H2 and metal transformations associated with novel bacteria and archaea in deep terrestrial subsurface sediments.</title>
        <authorList>
            <person name="Hernsdorf A.W."/>
            <person name="Amano Y."/>
            <person name="Miyakawa K."/>
            <person name="Ise K."/>
            <person name="Suzuki Y."/>
            <person name="Anantharaman K."/>
            <person name="Probst A."/>
            <person name="Burstein D."/>
            <person name="Thomas B.C."/>
            <person name="Banfield J.F."/>
        </authorList>
    </citation>
    <scope>NUCLEOTIDE SEQUENCE [LARGE SCALE GENOMIC DNA]</scope>
    <source>
        <strain evidence="2">HGW-Kuenenbacteria-1</strain>
    </source>
</reference>
<dbReference type="Proteomes" id="UP000233414">
    <property type="component" value="Unassembled WGS sequence"/>
</dbReference>
<dbReference type="PROSITE" id="PS51257">
    <property type="entry name" value="PROKAR_LIPOPROTEIN"/>
    <property type="match status" value="1"/>
</dbReference>
<dbReference type="EMBL" id="PGYQ01000004">
    <property type="protein sequence ID" value="PKL72463.1"/>
    <property type="molecule type" value="Genomic_DNA"/>
</dbReference>
<comment type="caution">
    <text evidence="2">The sequence shown here is derived from an EMBL/GenBank/DDBJ whole genome shotgun (WGS) entry which is preliminary data.</text>
</comment>
<dbReference type="SUPFAM" id="SSF49265">
    <property type="entry name" value="Fibronectin type III"/>
    <property type="match status" value="2"/>
</dbReference>